<dbReference type="AlphaFoldDB" id="A0A1X7HCC6"/>
<proteinExistence type="predicted"/>
<dbReference type="EMBL" id="FXAH01000029">
    <property type="protein sequence ID" value="SMF83112.1"/>
    <property type="molecule type" value="Genomic_DNA"/>
</dbReference>
<protein>
    <submittedName>
        <fullName evidence="1">Uncharacterized protein</fullName>
    </submittedName>
</protein>
<reference evidence="2" key="1">
    <citation type="submission" date="2017-04" db="EMBL/GenBank/DDBJ databases">
        <authorList>
            <person name="Varghese N."/>
            <person name="Submissions S."/>
        </authorList>
    </citation>
    <scope>NUCLEOTIDE SEQUENCE [LARGE SCALE GENOMIC DNA]</scope>
    <source>
        <strain evidence="2">Ballard 720</strain>
    </source>
</reference>
<evidence type="ECO:0000313" key="2">
    <source>
        <dbReference type="Proteomes" id="UP000192911"/>
    </source>
</evidence>
<keyword evidence="2" id="KW-1185">Reference proteome</keyword>
<organism evidence="1 2">
    <name type="scientific">Trinickia caryophylli</name>
    <name type="common">Paraburkholderia caryophylli</name>
    <dbReference type="NCBI Taxonomy" id="28094"/>
    <lineage>
        <taxon>Bacteria</taxon>
        <taxon>Pseudomonadati</taxon>
        <taxon>Pseudomonadota</taxon>
        <taxon>Betaproteobacteria</taxon>
        <taxon>Burkholderiales</taxon>
        <taxon>Burkholderiaceae</taxon>
        <taxon>Trinickia</taxon>
    </lineage>
</organism>
<evidence type="ECO:0000313" key="1">
    <source>
        <dbReference type="EMBL" id="SMF83112.1"/>
    </source>
</evidence>
<dbReference type="GeneID" id="95553131"/>
<dbReference type="RefSeq" id="WP_085230853.1">
    <property type="nucleotide sequence ID" value="NZ_BSQD01000007.1"/>
</dbReference>
<dbReference type="Proteomes" id="UP000192911">
    <property type="component" value="Unassembled WGS sequence"/>
</dbReference>
<name>A0A1X7HCC6_TRICW</name>
<sequence length="101" mass="11475">MSQQHTLAPGEVVRFGTMAFSGQTMVFMQNLDDNYRGRARIRPVGAEVTDLSRKLLGNSFYGEWEDFIGPSQFKELRFKYAGAIMEVANIGHTQLKVWTDL</sequence>
<dbReference type="STRING" id="28094.SAMN06295900_12915"/>
<gene>
    <name evidence="1" type="ORF">SAMN06295900_12915</name>
</gene>
<accession>A0A1X7HCC6</accession>